<dbReference type="SUPFAM" id="SSF53218">
    <property type="entry name" value="Molybdenum cofactor biosynthesis proteins"/>
    <property type="match status" value="1"/>
</dbReference>
<dbReference type="Pfam" id="PF00994">
    <property type="entry name" value="MoCF_biosynth"/>
    <property type="match status" value="1"/>
</dbReference>
<protein>
    <recommendedName>
        <fullName evidence="1">MoaB/Mog domain-containing protein</fullName>
    </recommendedName>
</protein>
<proteinExistence type="predicted"/>
<dbReference type="PANTHER" id="PTHR13939:SF0">
    <property type="entry name" value="NMN AMIDOHYDROLASE-LIKE PROTEIN YFAY"/>
    <property type="match status" value="1"/>
</dbReference>
<feature type="non-terminal residue" evidence="2">
    <location>
        <position position="147"/>
    </location>
</feature>
<name>A0A383ARW2_9ZZZZ</name>
<dbReference type="PANTHER" id="PTHR13939">
    <property type="entry name" value="NICOTINAMIDE-NUCLEOTIDE AMIDOHYDROLASE PNCC"/>
    <property type="match status" value="1"/>
</dbReference>
<dbReference type="InterPro" id="IPR001453">
    <property type="entry name" value="MoaB/Mog_dom"/>
</dbReference>
<gene>
    <name evidence="2" type="ORF">METZ01_LOCUS463114</name>
</gene>
<sequence>MGSTLLPYDITIQKKITVGDDINSIIQESQNILSYHYDFLFVTGGLGPTHDDITKEAFRQLLDDELIFDESYYLQLKERLEKRFKVMPESNRSQAMLLKKAETIPNDDGSALGMHFLHQGTHLFIMPGVPGEMKKMVERYIIPNYIK</sequence>
<dbReference type="Gene3D" id="3.40.980.10">
    <property type="entry name" value="MoaB/Mog-like domain"/>
    <property type="match status" value="1"/>
</dbReference>
<dbReference type="InterPro" id="IPR036425">
    <property type="entry name" value="MoaB/Mog-like_dom_sf"/>
</dbReference>
<evidence type="ECO:0000313" key="2">
    <source>
        <dbReference type="EMBL" id="SVE10260.1"/>
    </source>
</evidence>
<dbReference type="AlphaFoldDB" id="A0A383ARW2"/>
<dbReference type="EMBL" id="UINC01194256">
    <property type="protein sequence ID" value="SVE10260.1"/>
    <property type="molecule type" value="Genomic_DNA"/>
</dbReference>
<reference evidence="2" key="1">
    <citation type="submission" date="2018-05" db="EMBL/GenBank/DDBJ databases">
        <authorList>
            <person name="Lanie J.A."/>
            <person name="Ng W.-L."/>
            <person name="Kazmierczak K.M."/>
            <person name="Andrzejewski T.M."/>
            <person name="Davidsen T.M."/>
            <person name="Wayne K.J."/>
            <person name="Tettelin H."/>
            <person name="Glass J.I."/>
            <person name="Rusch D."/>
            <person name="Podicherti R."/>
            <person name="Tsui H.-C.T."/>
            <person name="Winkler M.E."/>
        </authorList>
    </citation>
    <scope>NUCLEOTIDE SEQUENCE</scope>
</reference>
<dbReference type="SMART" id="SM00852">
    <property type="entry name" value="MoCF_biosynth"/>
    <property type="match status" value="1"/>
</dbReference>
<organism evidence="2">
    <name type="scientific">marine metagenome</name>
    <dbReference type="NCBI Taxonomy" id="408172"/>
    <lineage>
        <taxon>unclassified sequences</taxon>
        <taxon>metagenomes</taxon>
        <taxon>ecological metagenomes</taxon>
    </lineage>
</organism>
<evidence type="ECO:0000259" key="1">
    <source>
        <dbReference type="SMART" id="SM00852"/>
    </source>
</evidence>
<dbReference type="InterPro" id="IPR050101">
    <property type="entry name" value="CinA"/>
</dbReference>
<feature type="domain" description="MoaB/Mog" evidence="1">
    <location>
        <begin position="2"/>
        <end position="147"/>
    </location>
</feature>
<accession>A0A383ARW2</accession>